<evidence type="ECO:0000256" key="5">
    <source>
        <dbReference type="ARBA" id="ARBA00023136"/>
    </source>
</evidence>
<evidence type="ECO:0000259" key="7">
    <source>
        <dbReference type="Pfam" id="PF13396"/>
    </source>
</evidence>
<name>A0AAN5AI95_9BACT</name>
<reference evidence="8 9" key="1">
    <citation type="submission" date="2021-12" db="EMBL/GenBank/DDBJ databases">
        <title>Genome sequencing of bacteria with rrn-lacking chromosome and rrn-plasmid.</title>
        <authorList>
            <person name="Anda M."/>
            <person name="Iwasaki W."/>
        </authorList>
    </citation>
    <scope>NUCLEOTIDE SEQUENCE [LARGE SCALE GENOMIC DNA]</scope>
    <source>
        <strain evidence="8 9">NBRC 15940</strain>
    </source>
</reference>
<keyword evidence="9" id="KW-1185">Reference proteome</keyword>
<evidence type="ECO:0000256" key="6">
    <source>
        <dbReference type="SAM" id="Phobius"/>
    </source>
</evidence>
<keyword evidence="3 6" id="KW-0812">Transmembrane</keyword>
<dbReference type="GO" id="GO:0005886">
    <property type="term" value="C:plasma membrane"/>
    <property type="evidence" value="ECO:0007669"/>
    <property type="project" value="UniProtKB-SubCell"/>
</dbReference>
<evidence type="ECO:0000256" key="4">
    <source>
        <dbReference type="ARBA" id="ARBA00022989"/>
    </source>
</evidence>
<evidence type="ECO:0000256" key="2">
    <source>
        <dbReference type="ARBA" id="ARBA00022475"/>
    </source>
</evidence>
<dbReference type="Proteomes" id="UP001310022">
    <property type="component" value="Unassembled WGS sequence"/>
</dbReference>
<keyword evidence="5 6" id="KW-0472">Membrane</keyword>
<keyword evidence="2" id="KW-1003">Cell membrane</keyword>
<feature type="transmembrane region" description="Helical" evidence="6">
    <location>
        <begin position="12"/>
        <end position="34"/>
    </location>
</feature>
<evidence type="ECO:0000313" key="9">
    <source>
        <dbReference type="Proteomes" id="UP001310022"/>
    </source>
</evidence>
<feature type="transmembrane region" description="Helical" evidence="6">
    <location>
        <begin position="41"/>
        <end position="64"/>
    </location>
</feature>
<accession>A0AAN5AI95</accession>
<keyword evidence="4 6" id="KW-1133">Transmembrane helix</keyword>
<feature type="domain" description="Cardiolipin synthase N-terminal" evidence="7">
    <location>
        <begin position="54"/>
        <end position="90"/>
    </location>
</feature>
<proteinExistence type="predicted"/>
<sequence>MKKFVSEAYNAFPLKALTVISCMLMLVILALSLFEYQLSSYFFLGSQIGLFITWIISMAYIYLFNKEKRTIWMVFMILLPFITPIAYLLRGSIKNR</sequence>
<protein>
    <recommendedName>
        <fullName evidence="7">Cardiolipin synthase N-terminal domain-containing protein</fullName>
    </recommendedName>
</protein>
<comment type="subcellular location">
    <subcellularLocation>
        <location evidence="1">Cell membrane</location>
        <topology evidence="1">Multi-pass membrane protein</topology>
    </subcellularLocation>
</comment>
<comment type="caution">
    <text evidence="8">The sequence shown here is derived from an EMBL/GenBank/DDBJ whole genome shotgun (WGS) entry which is preliminary data.</text>
</comment>
<dbReference type="RefSeq" id="WP_338235602.1">
    <property type="nucleotide sequence ID" value="NZ_BQKE01000001.1"/>
</dbReference>
<evidence type="ECO:0000256" key="3">
    <source>
        <dbReference type="ARBA" id="ARBA00022692"/>
    </source>
</evidence>
<dbReference type="Pfam" id="PF13396">
    <property type="entry name" value="PLDc_N"/>
    <property type="match status" value="1"/>
</dbReference>
<feature type="transmembrane region" description="Helical" evidence="6">
    <location>
        <begin position="70"/>
        <end position="89"/>
    </location>
</feature>
<dbReference type="AlphaFoldDB" id="A0AAN5AI95"/>
<evidence type="ECO:0000313" key="8">
    <source>
        <dbReference type="EMBL" id="GJM59592.1"/>
    </source>
</evidence>
<evidence type="ECO:0000256" key="1">
    <source>
        <dbReference type="ARBA" id="ARBA00004651"/>
    </source>
</evidence>
<dbReference type="EMBL" id="BQKE01000001">
    <property type="protein sequence ID" value="GJM59592.1"/>
    <property type="molecule type" value="Genomic_DNA"/>
</dbReference>
<organism evidence="8 9">
    <name type="scientific">Persicobacter diffluens</name>
    <dbReference type="NCBI Taxonomy" id="981"/>
    <lineage>
        <taxon>Bacteria</taxon>
        <taxon>Pseudomonadati</taxon>
        <taxon>Bacteroidota</taxon>
        <taxon>Cytophagia</taxon>
        <taxon>Cytophagales</taxon>
        <taxon>Persicobacteraceae</taxon>
        <taxon>Persicobacter</taxon>
    </lineage>
</organism>
<gene>
    <name evidence="8" type="ORF">PEDI_01440</name>
</gene>
<dbReference type="InterPro" id="IPR027379">
    <property type="entry name" value="CLS_N"/>
</dbReference>